<feature type="repeat" description="WD" evidence="3">
    <location>
        <begin position="958"/>
        <end position="999"/>
    </location>
</feature>
<feature type="repeat" description="WD" evidence="3">
    <location>
        <begin position="1302"/>
        <end position="1343"/>
    </location>
</feature>
<evidence type="ECO:0000256" key="2">
    <source>
        <dbReference type="ARBA" id="ARBA00022737"/>
    </source>
</evidence>
<keyword evidence="1 3" id="KW-0853">WD repeat</keyword>
<feature type="region of interest" description="Disordered" evidence="4">
    <location>
        <begin position="1"/>
        <end position="100"/>
    </location>
</feature>
<dbReference type="Pfam" id="PF24883">
    <property type="entry name" value="NPHP3_N"/>
    <property type="match status" value="1"/>
</dbReference>
<evidence type="ECO:0000256" key="4">
    <source>
        <dbReference type="SAM" id="MobiDB-lite"/>
    </source>
</evidence>
<dbReference type="Pfam" id="PF00400">
    <property type="entry name" value="WD40"/>
    <property type="match status" value="13"/>
</dbReference>
<feature type="compositionally biased region" description="Polar residues" evidence="4">
    <location>
        <begin position="31"/>
        <end position="60"/>
    </location>
</feature>
<reference evidence="6 7" key="1">
    <citation type="journal article" date="2019" name="Fungal Biol. Biotechnol.">
        <title>Draft genome sequence of fastidious pathogen Ceratobasidium theobromae, which causes vascular-streak dieback in Theobroma cacao.</title>
        <authorList>
            <person name="Ali S.S."/>
            <person name="Asman A."/>
            <person name="Shao J."/>
            <person name="Firmansyah A.P."/>
            <person name="Susilo A.W."/>
            <person name="Rosmana A."/>
            <person name="McMahon P."/>
            <person name="Junaid M."/>
            <person name="Guest D."/>
            <person name="Kheng T.Y."/>
            <person name="Meinhardt L.W."/>
            <person name="Bailey B.A."/>
        </authorList>
    </citation>
    <scope>NUCLEOTIDE SEQUENCE [LARGE SCALE GENOMIC DNA]</scope>
    <source>
        <strain evidence="6 7">CT2</strain>
    </source>
</reference>
<evidence type="ECO:0000313" key="7">
    <source>
        <dbReference type="Proteomes" id="UP000383932"/>
    </source>
</evidence>
<feature type="repeat" description="WD" evidence="3">
    <location>
        <begin position="1044"/>
        <end position="1085"/>
    </location>
</feature>
<feature type="repeat" description="WD" evidence="3">
    <location>
        <begin position="1001"/>
        <end position="1042"/>
    </location>
</feature>
<dbReference type="Proteomes" id="UP000383932">
    <property type="component" value="Unassembled WGS sequence"/>
</dbReference>
<evidence type="ECO:0000259" key="5">
    <source>
        <dbReference type="PROSITE" id="PS50837"/>
    </source>
</evidence>
<dbReference type="SMART" id="SM00320">
    <property type="entry name" value="WD40"/>
    <property type="match status" value="14"/>
</dbReference>
<comment type="caution">
    <text evidence="6">The sequence shown here is derived from an EMBL/GenBank/DDBJ whole genome shotgun (WGS) entry which is preliminary data.</text>
</comment>
<sequence length="1518" mass="165107">MSSPPVSPKPTRGVRSYIRNKYDKYVRSHSRSPSAGASTSIAQSTYPPPQVQGSLQSTNSTLAPPTAEEAAALRHAQSTTTSSAPDIATTSDSRSEKGPWDSLGGALQALHNGAGLFPPLQSAVGALIACLDVLKAASKNRREYEDIASELKTLSQSLTRHITQSNSMRISDCVANVALSIEQEAKSISAQREQGAGRRLLEASSNEEDIIRHYRRIEGLFRQLQTDANLSTWSIANEQLVNTRLEGLTPAKLASYDSIISTEINRRTCTDGTRTAVLSTMGEWSHDPDAPDLYWMDGMAGTGKTTIACSFSKILEGRKQLAASFFCTRSSPECRQVGRIIPTIAYQLARYSIPFQGALCEILGNEPDIATKNVLKQVERLLKEPLEKVKKAMPDNLVVVIDALDECEDRHGVRLVLDLLFKFAPTLPLRFFVTSRPEPVIYTKMITQSPTSRAVLHLHEIEKSLVKADIELYLREELSFMSPTDDQINQLVGRSGNLFIYAATLVRYIQPATYSADPQERLESVLAMTSQSTNQYAEVDALYFVVLESALGDKLLDPQEVENMRLVLQTVLCVQEPVSLETLAALTGIGSSRRVLSALQPLRSVIHFSEHSRTVSTLHASFPDFMFDQARSGVYFCNQAEQNQLLARRCFETMKSQLRFNICNLESSCVPDAEVVGLEGRIKEAISPTLWYTCVYWSDHLRLATNSSWAELSTLVEDFLSTRLLFWMEVLNLKKCISLGMQVLVKAKLWLQAGAASPHIIQYSDDAHSFITSYAANPVSQSTPHIYISSLPLLPRSSTVFKHYWGRTRGMISLKGGGMERREAAALATWALGSSVRSLAYSPDGSRVAFGCDNGIIGIRSAYDGSVFVDAFRGHTKHVLSLAFSPDSSRLVSGSDDKTMHLWNAEDGTLIPCSFNGHTSRIKSVIFSPDGSHIVSASADQTIRIWRATDGMAVGAPFRGHTQAVLSISISPDGSLIASGSMDYTIRIWNITNGMTVSGPFKGHAGVVRSVKFSPNGTLIASGSDDCTIRFWSANNGAPISTPLKGHTALVESVAFSHDGKRLVSGSSDRTVRVWSTESHTLIAGPFEGHTDVIHLVAFSPDDTRILSASGDGTIRVWNTCDSVPATTQSEGHTQGVWSVSYSPNGSSLISGSSDHTACLWDAQSGNPIAPPFKGHTAKIWSVAFSLDGTRIASASADRTIKAWHAQNGPLAAISLSGHTKDVYTVAFSPDGTCVASGSGDHTIRIWNLDTAKLVAGPFEGHTDIVMSVAFSPDGKTVASGSFDHTVRVWDLSKGVPVANPFRGHTKDVMCISFSPNGLFIASGSKDHTIRIWKAANGDLVAGPFTCHTDVVRSVAFSPDGKYIASASYDCHIRLLNSRDGTLVLGPFYGHTRWITSVAFSPDGTRLVSSSVDHSIRVWDIGGHHLNSSSFDTVPHSSPLPPANRPQSVALGDWDARNDGWITSTDGSLLFWAPTEILRSLLTPRCTFIISRDGTTEIDMNGALLGGRWKECYVNVSE</sequence>
<dbReference type="InterPro" id="IPR056884">
    <property type="entry name" value="NPHP3-like_N"/>
</dbReference>
<dbReference type="PANTHER" id="PTHR22847:SF637">
    <property type="entry name" value="WD REPEAT DOMAIN 5B"/>
    <property type="match status" value="1"/>
</dbReference>
<feature type="compositionally biased region" description="Polar residues" evidence="4">
    <location>
        <begin position="76"/>
        <end position="92"/>
    </location>
</feature>
<dbReference type="Gene3D" id="2.130.10.10">
    <property type="entry name" value="YVTN repeat-like/Quinoprotein amine dehydrogenase"/>
    <property type="match status" value="6"/>
</dbReference>
<dbReference type="OrthoDB" id="538223at2759"/>
<name>A0A5N5QEV2_9AGAM</name>
<dbReference type="PROSITE" id="PS50082">
    <property type="entry name" value="WD_REPEATS_2"/>
    <property type="match status" value="13"/>
</dbReference>
<feature type="repeat" description="WD" evidence="3">
    <location>
        <begin position="872"/>
        <end position="913"/>
    </location>
</feature>
<evidence type="ECO:0000313" key="6">
    <source>
        <dbReference type="EMBL" id="KAB5589988.1"/>
    </source>
</evidence>
<dbReference type="PROSITE" id="PS50837">
    <property type="entry name" value="NACHT"/>
    <property type="match status" value="1"/>
</dbReference>
<dbReference type="InterPro" id="IPR059179">
    <property type="entry name" value="MLKL-like_MCAfunc"/>
</dbReference>
<feature type="repeat" description="WD" evidence="3">
    <location>
        <begin position="1173"/>
        <end position="1214"/>
    </location>
</feature>
<dbReference type="PROSITE" id="PS00678">
    <property type="entry name" value="WD_REPEATS_1"/>
    <property type="match status" value="6"/>
</dbReference>
<organism evidence="6 7">
    <name type="scientific">Ceratobasidium theobromae</name>
    <dbReference type="NCBI Taxonomy" id="1582974"/>
    <lineage>
        <taxon>Eukaryota</taxon>
        <taxon>Fungi</taxon>
        <taxon>Dikarya</taxon>
        <taxon>Basidiomycota</taxon>
        <taxon>Agaricomycotina</taxon>
        <taxon>Agaricomycetes</taxon>
        <taxon>Cantharellales</taxon>
        <taxon>Ceratobasidiaceae</taxon>
        <taxon>Ceratobasidium</taxon>
    </lineage>
</organism>
<gene>
    <name evidence="6" type="ORF">CTheo_6575</name>
</gene>
<dbReference type="InterPro" id="IPR001680">
    <property type="entry name" value="WD40_rpt"/>
</dbReference>
<dbReference type="InterPro" id="IPR020472">
    <property type="entry name" value="WD40_PAC1"/>
</dbReference>
<feature type="domain" description="NACHT" evidence="5">
    <location>
        <begin position="292"/>
        <end position="437"/>
    </location>
</feature>
<dbReference type="EMBL" id="SSOP01000209">
    <property type="protein sequence ID" value="KAB5589988.1"/>
    <property type="molecule type" value="Genomic_DNA"/>
</dbReference>
<dbReference type="PANTHER" id="PTHR22847">
    <property type="entry name" value="WD40 REPEAT PROTEIN"/>
    <property type="match status" value="1"/>
</dbReference>
<dbReference type="PRINTS" id="PR00320">
    <property type="entry name" value="GPROTEINBRPT"/>
</dbReference>
<feature type="repeat" description="WD" evidence="3">
    <location>
        <begin position="915"/>
        <end position="956"/>
    </location>
</feature>
<dbReference type="PROSITE" id="PS50294">
    <property type="entry name" value="WD_REPEATS_REGION"/>
    <property type="match status" value="13"/>
</dbReference>
<feature type="repeat" description="WD" evidence="3">
    <location>
        <begin position="1087"/>
        <end position="1119"/>
    </location>
</feature>
<evidence type="ECO:0000256" key="3">
    <source>
        <dbReference type="PROSITE-ProRule" id="PRU00221"/>
    </source>
</evidence>
<dbReference type="InterPro" id="IPR036322">
    <property type="entry name" value="WD40_repeat_dom_sf"/>
</dbReference>
<keyword evidence="7" id="KW-1185">Reference proteome</keyword>
<dbReference type="Gene3D" id="3.40.50.300">
    <property type="entry name" value="P-loop containing nucleotide triphosphate hydrolases"/>
    <property type="match status" value="1"/>
</dbReference>
<feature type="repeat" description="WD" evidence="3">
    <location>
        <begin position="1259"/>
        <end position="1300"/>
    </location>
</feature>
<dbReference type="InterPro" id="IPR007111">
    <property type="entry name" value="NACHT_NTPase"/>
</dbReference>
<feature type="repeat" description="WD" evidence="3">
    <location>
        <begin position="1216"/>
        <end position="1257"/>
    </location>
</feature>
<feature type="repeat" description="WD" evidence="3">
    <location>
        <begin position="1345"/>
        <end position="1386"/>
    </location>
</feature>
<feature type="repeat" description="WD" evidence="3">
    <location>
        <begin position="1130"/>
        <end position="1171"/>
    </location>
</feature>
<dbReference type="InterPro" id="IPR027417">
    <property type="entry name" value="P-loop_NTPase"/>
</dbReference>
<dbReference type="InterPro" id="IPR019775">
    <property type="entry name" value="WD40_repeat_CS"/>
</dbReference>
<dbReference type="CDD" id="cd00200">
    <property type="entry name" value="WD40"/>
    <property type="match status" value="2"/>
</dbReference>
<keyword evidence="2" id="KW-0677">Repeat</keyword>
<feature type="repeat" description="WD" evidence="3">
    <location>
        <begin position="1388"/>
        <end position="1421"/>
    </location>
</feature>
<proteinExistence type="predicted"/>
<protein>
    <recommendedName>
        <fullName evidence="5">NACHT domain-containing protein</fullName>
    </recommendedName>
</protein>
<accession>A0A5N5QEV2</accession>
<dbReference type="InterPro" id="IPR015943">
    <property type="entry name" value="WD40/YVTN_repeat-like_dom_sf"/>
</dbReference>
<dbReference type="SUPFAM" id="SSF50978">
    <property type="entry name" value="WD40 repeat-like"/>
    <property type="match status" value="2"/>
</dbReference>
<dbReference type="GO" id="GO:1990234">
    <property type="term" value="C:transferase complex"/>
    <property type="evidence" value="ECO:0007669"/>
    <property type="project" value="UniProtKB-ARBA"/>
</dbReference>
<dbReference type="SUPFAM" id="SSF52540">
    <property type="entry name" value="P-loop containing nucleoside triphosphate hydrolases"/>
    <property type="match status" value="1"/>
</dbReference>
<feature type="compositionally biased region" description="Low complexity" evidence="4">
    <location>
        <begin position="61"/>
        <end position="70"/>
    </location>
</feature>
<dbReference type="CDD" id="cd21037">
    <property type="entry name" value="MLKL_NTD"/>
    <property type="match status" value="1"/>
</dbReference>
<evidence type="ECO:0000256" key="1">
    <source>
        <dbReference type="ARBA" id="ARBA00022574"/>
    </source>
</evidence>